<evidence type="ECO:0000256" key="5">
    <source>
        <dbReference type="ARBA" id="ARBA00022792"/>
    </source>
</evidence>
<dbReference type="PANTHER" id="PTHR12219">
    <property type="entry name" value="NADH-UBIQUINONE OXIDOREDUCTASE"/>
    <property type="match status" value="1"/>
</dbReference>
<evidence type="ECO:0000259" key="11">
    <source>
        <dbReference type="PROSITE" id="PS50923"/>
    </source>
</evidence>
<evidence type="ECO:0000313" key="12">
    <source>
        <dbReference type="EMBL" id="RHY95590.1"/>
    </source>
</evidence>
<dbReference type="Proteomes" id="UP000285430">
    <property type="component" value="Unassembled WGS sequence"/>
</dbReference>
<dbReference type="Proteomes" id="UP000285712">
    <property type="component" value="Unassembled WGS sequence"/>
</dbReference>
<dbReference type="InterPro" id="IPR000436">
    <property type="entry name" value="Sushi_SCR_CCP_dom"/>
</dbReference>
<comment type="similarity">
    <text evidence="2">Belongs to the complex I NDUFS4 subunit family.</text>
</comment>
<dbReference type="Pfam" id="PF04800">
    <property type="entry name" value="NDUS4"/>
    <property type="match status" value="1"/>
</dbReference>
<dbReference type="InterPro" id="IPR006885">
    <property type="entry name" value="NADH_UbQ_FeS_4_mit-like"/>
</dbReference>
<sequence>MLMIRAVARTRPATAKLVRGFSAAAQPEDDSALMQQIKEETLARSHSVLPPHASDDQAPSLVEPIQYPEECALVSGVGEWTKGRKAVLYKPARNQMQSTKAFTHHWELRFGTSANWQNPLMGWNSGADPVADLVVKFDTKEDAFAVAKRQGWTVEVFEPKEEEDFEGKIAYSHNFLPLHVENQLKKYGKKATPIFKHPTGGHSHWVKTLKYHGNGDVAQHAHRMTCPALHNIANGSVQITGSAAGATASYSCQTNYAMTGTSSRTCKHGAWSGSEPRCRVVYSRDSDNSFKAGHKGYKIGMK</sequence>
<evidence type="ECO:0000256" key="7">
    <source>
        <dbReference type="ARBA" id="ARBA00022982"/>
    </source>
</evidence>
<dbReference type="EMBL" id="QUTH01002541">
    <property type="protein sequence ID" value="RHZ25416.1"/>
    <property type="molecule type" value="Genomic_DNA"/>
</dbReference>
<dbReference type="PROSITE" id="PS50923">
    <property type="entry name" value="SUSHI"/>
    <property type="match status" value="1"/>
</dbReference>
<dbReference type="GO" id="GO:0005743">
    <property type="term" value="C:mitochondrial inner membrane"/>
    <property type="evidence" value="ECO:0007669"/>
    <property type="project" value="UniProtKB-SubCell"/>
</dbReference>
<evidence type="ECO:0000256" key="2">
    <source>
        <dbReference type="ARBA" id="ARBA00005882"/>
    </source>
</evidence>
<comment type="subcellular location">
    <subcellularLocation>
        <location evidence="1">Mitochondrion inner membrane</location>
    </subcellularLocation>
</comment>
<dbReference type="InterPro" id="IPR038532">
    <property type="entry name" value="NDUFS4-like_sf"/>
</dbReference>
<dbReference type="InterPro" id="IPR035976">
    <property type="entry name" value="Sushi/SCR/CCP_sf"/>
</dbReference>
<evidence type="ECO:0000256" key="9">
    <source>
        <dbReference type="ARBA" id="ARBA00023136"/>
    </source>
</evidence>
<reference evidence="14 15" key="1">
    <citation type="submission" date="2018-08" db="EMBL/GenBank/DDBJ databases">
        <title>Aphanomyces genome sequencing and annotation.</title>
        <authorList>
            <person name="Minardi D."/>
            <person name="Oidtmann B."/>
            <person name="Van Der Giezen M."/>
            <person name="Studholme D.J."/>
        </authorList>
    </citation>
    <scope>NUCLEOTIDE SEQUENCE [LARGE SCALE GENOMIC DNA]</scope>
    <source>
        <strain evidence="13 14">Da</strain>
        <strain evidence="12 15">Sv</strain>
    </source>
</reference>
<accession>A0A3R6XLP4</accession>
<comment type="caution">
    <text evidence="13">The sequence shown here is derived from an EMBL/GenBank/DDBJ whole genome shotgun (WGS) entry which is preliminary data.</text>
</comment>
<dbReference type="GO" id="GO:0022900">
    <property type="term" value="P:electron transport chain"/>
    <property type="evidence" value="ECO:0007669"/>
    <property type="project" value="InterPro"/>
</dbReference>
<evidence type="ECO:0000256" key="3">
    <source>
        <dbReference type="ARBA" id="ARBA00022448"/>
    </source>
</evidence>
<evidence type="ECO:0000313" key="13">
    <source>
        <dbReference type="EMBL" id="RHZ25416.1"/>
    </source>
</evidence>
<proteinExistence type="inferred from homology"/>
<evidence type="ECO:0000256" key="8">
    <source>
        <dbReference type="ARBA" id="ARBA00023128"/>
    </source>
</evidence>
<keyword evidence="5" id="KW-0999">Mitochondrion inner membrane</keyword>
<keyword evidence="3" id="KW-0813">Transport</keyword>
<keyword evidence="10" id="KW-1015">Disulfide bond</keyword>
<keyword evidence="8" id="KW-0496">Mitochondrion</keyword>
<dbReference type="VEuPathDB" id="FungiDB:H257_00770"/>
<dbReference type="PANTHER" id="PTHR12219:SF8">
    <property type="entry name" value="NADH DEHYDROGENASE [UBIQUINONE] IRON-SULFUR PROTEIN 4, MITOCHONDRIAL"/>
    <property type="match status" value="1"/>
</dbReference>
<dbReference type="Pfam" id="PF00084">
    <property type="entry name" value="Sushi"/>
    <property type="match status" value="1"/>
</dbReference>
<dbReference type="VEuPathDB" id="FungiDB:H257_00771"/>
<dbReference type="AlphaFoldDB" id="A0A3R6XLP4"/>
<name>A0A3R6XLP4_APHAT</name>
<evidence type="ECO:0000313" key="14">
    <source>
        <dbReference type="Proteomes" id="UP000285430"/>
    </source>
</evidence>
<evidence type="ECO:0000256" key="4">
    <source>
        <dbReference type="ARBA" id="ARBA00022660"/>
    </source>
</evidence>
<organism evidence="13 14">
    <name type="scientific">Aphanomyces astaci</name>
    <name type="common">Crayfish plague agent</name>
    <dbReference type="NCBI Taxonomy" id="112090"/>
    <lineage>
        <taxon>Eukaryota</taxon>
        <taxon>Sar</taxon>
        <taxon>Stramenopiles</taxon>
        <taxon>Oomycota</taxon>
        <taxon>Saprolegniomycetes</taxon>
        <taxon>Saprolegniales</taxon>
        <taxon>Verrucalvaceae</taxon>
        <taxon>Aphanomyces</taxon>
    </lineage>
</organism>
<keyword evidence="6" id="KW-0809">Transit peptide</keyword>
<dbReference type="Gene3D" id="2.10.70.10">
    <property type="entry name" value="Complement Module, domain 1"/>
    <property type="match status" value="1"/>
</dbReference>
<dbReference type="EMBL" id="QUTG01002588">
    <property type="protein sequence ID" value="RHY95590.1"/>
    <property type="molecule type" value="Genomic_DNA"/>
</dbReference>
<evidence type="ECO:0000256" key="10">
    <source>
        <dbReference type="ARBA" id="ARBA00023157"/>
    </source>
</evidence>
<keyword evidence="4" id="KW-0679">Respiratory chain</keyword>
<dbReference type="SMART" id="SM00032">
    <property type="entry name" value="CCP"/>
    <property type="match status" value="1"/>
</dbReference>
<evidence type="ECO:0000313" key="15">
    <source>
        <dbReference type="Proteomes" id="UP000285712"/>
    </source>
</evidence>
<evidence type="ECO:0000256" key="1">
    <source>
        <dbReference type="ARBA" id="ARBA00004273"/>
    </source>
</evidence>
<dbReference type="Gene3D" id="3.30.160.190">
    <property type="entry name" value="atu1810 like domain"/>
    <property type="match status" value="1"/>
</dbReference>
<evidence type="ECO:0000256" key="6">
    <source>
        <dbReference type="ARBA" id="ARBA00022946"/>
    </source>
</evidence>
<keyword evidence="9" id="KW-0472">Membrane</keyword>
<dbReference type="SUPFAM" id="SSF57535">
    <property type="entry name" value="Complement control module/SCR domain"/>
    <property type="match status" value="1"/>
</dbReference>
<protein>
    <recommendedName>
        <fullName evidence="11">Sushi domain-containing protein</fullName>
    </recommendedName>
</protein>
<feature type="domain" description="Sushi" evidence="11">
    <location>
        <begin position="224"/>
        <end position="280"/>
    </location>
</feature>
<dbReference type="CDD" id="cd00033">
    <property type="entry name" value="CCP"/>
    <property type="match status" value="1"/>
</dbReference>
<keyword evidence="7" id="KW-0249">Electron transport</keyword>
<gene>
    <name evidence="12" type="ORF">DYB35_003977</name>
    <name evidence="13" type="ORF">DYB37_007615</name>
</gene>